<dbReference type="SUPFAM" id="SSF53335">
    <property type="entry name" value="S-adenosyl-L-methionine-dependent methyltransferases"/>
    <property type="match status" value="1"/>
</dbReference>
<feature type="binding site" evidence="6">
    <location>
        <position position="113"/>
    </location>
    <ligand>
        <name>S-adenosyl-L-methionine</name>
        <dbReference type="ChEBI" id="CHEBI:59789"/>
    </ligand>
</feature>
<feature type="region of interest" description="Disordered" evidence="7">
    <location>
        <begin position="295"/>
        <end position="317"/>
    </location>
</feature>
<dbReference type="Gene3D" id="3.40.50.150">
    <property type="entry name" value="Vaccinia Virus protein VP39"/>
    <property type="match status" value="1"/>
</dbReference>
<keyword evidence="6" id="KW-0963">Cytoplasm</keyword>
<comment type="similarity">
    <text evidence="1 6">Belongs to the methyltransferase superfamily. RsmH family.</text>
</comment>
<evidence type="ECO:0000256" key="1">
    <source>
        <dbReference type="ARBA" id="ARBA00010396"/>
    </source>
</evidence>
<dbReference type="SUPFAM" id="SSF81799">
    <property type="entry name" value="Putative methyltransferase TM0872, insert domain"/>
    <property type="match status" value="1"/>
</dbReference>
<dbReference type="FunFam" id="1.10.150.170:FF:000003">
    <property type="entry name" value="Ribosomal RNA small subunit methyltransferase H"/>
    <property type="match status" value="1"/>
</dbReference>
<comment type="function">
    <text evidence="6">Specifically methylates the N4 position of cytidine in position 1402 (C1402) of 16S rRNA.</text>
</comment>
<dbReference type="AlphaFoldDB" id="A0A975GI25"/>
<feature type="binding site" evidence="6">
    <location>
        <begin position="38"/>
        <end position="40"/>
    </location>
    <ligand>
        <name>S-adenosyl-L-methionine</name>
        <dbReference type="ChEBI" id="CHEBI:59789"/>
    </ligand>
</feature>
<dbReference type="InterPro" id="IPR002903">
    <property type="entry name" value="RsmH"/>
</dbReference>
<accession>A0A975GI25</accession>
<dbReference type="GO" id="GO:0071424">
    <property type="term" value="F:rRNA (cytosine-N4-)-methyltransferase activity"/>
    <property type="evidence" value="ECO:0007669"/>
    <property type="project" value="UniProtKB-UniRule"/>
</dbReference>
<dbReference type="PANTHER" id="PTHR11265">
    <property type="entry name" value="S-ADENOSYL-METHYLTRANSFERASE MRAW"/>
    <property type="match status" value="1"/>
</dbReference>
<keyword evidence="2 6" id="KW-0698">rRNA processing</keyword>
<comment type="subcellular location">
    <subcellularLocation>
        <location evidence="6">Cytoplasm</location>
    </subcellularLocation>
</comment>
<dbReference type="EC" id="2.1.1.199" evidence="6"/>
<feature type="compositionally biased region" description="Polar residues" evidence="7">
    <location>
        <begin position="299"/>
        <end position="308"/>
    </location>
</feature>
<evidence type="ECO:0000256" key="7">
    <source>
        <dbReference type="SAM" id="MobiDB-lite"/>
    </source>
</evidence>
<keyword evidence="4 6" id="KW-0808">Transferase</keyword>
<dbReference type="Pfam" id="PF01795">
    <property type="entry name" value="Methyltransf_5"/>
    <property type="match status" value="1"/>
</dbReference>
<dbReference type="HAMAP" id="MF_01007">
    <property type="entry name" value="16SrRNA_methyltr_H"/>
    <property type="match status" value="1"/>
</dbReference>
<feature type="binding site" evidence="6">
    <location>
        <position position="58"/>
    </location>
    <ligand>
        <name>S-adenosyl-L-methionine</name>
        <dbReference type="ChEBI" id="CHEBI:59789"/>
    </ligand>
</feature>
<dbReference type="Proteomes" id="UP000663720">
    <property type="component" value="Chromosome"/>
</dbReference>
<reference evidence="8" key="1">
    <citation type="journal article" date="2021" name="Microb. Physiol.">
        <title>Proteogenomic Insights into the Physiology of Marine, Sulfate-Reducing, Filamentous Desulfonema limicola and Desulfonema magnum.</title>
        <authorList>
            <person name="Schnaars V."/>
            <person name="Wohlbrand L."/>
            <person name="Scheve S."/>
            <person name="Hinrichs C."/>
            <person name="Reinhardt R."/>
            <person name="Rabus R."/>
        </authorList>
    </citation>
    <scope>NUCLEOTIDE SEQUENCE</scope>
    <source>
        <strain evidence="8">5ac10</strain>
    </source>
</reference>
<organism evidence="8 9">
    <name type="scientific">Desulfonema limicola</name>
    <dbReference type="NCBI Taxonomy" id="45656"/>
    <lineage>
        <taxon>Bacteria</taxon>
        <taxon>Pseudomonadati</taxon>
        <taxon>Thermodesulfobacteriota</taxon>
        <taxon>Desulfobacteria</taxon>
        <taxon>Desulfobacterales</taxon>
        <taxon>Desulfococcaceae</taxon>
        <taxon>Desulfonema</taxon>
    </lineage>
</organism>
<dbReference type="KEGG" id="dli:dnl_44560"/>
<gene>
    <name evidence="6 8" type="primary">rsmH</name>
    <name evidence="8" type="ORF">dnl_44560</name>
</gene>
<feature type="binding site" evidence="6">
    <location>
        <position position="85"/>
    </location>
    <ligand>
        <name>S-adenosyl-L-methionine</name>
        <dbReference type="ChEBI" id="CHEBI:59789"/>
    </ligand>
</feature>
<dbReference type="NCBIfam" id="TIGR00006">
    <property type="entry name" value="16S rRNA (cytosine(1402)-N(4))-methyltransferase RsmH"/>
    <property type="match status" value="1"/>
</dbReference>
<dbReference type="PIRSF" id="PIRSF004486">
    <property type="entry name" value="MraW"/>
    <property type="match status" value="1"/>
</dbReference>
<dbReference type="Gene3D" id="1.10.150.170">
    <property type="entry name" value="Putative methyltransferase TM0872, insert domain"/>
    <property type="match status" value="1"/>
</dbReference>
<dbReference type="RefSeq" id="WP_207688054.1">
    <property type="nucleotide sequence ID" value="NZ_CP061799.1"/>
</dbReference>
<protein>
    <recommendedName>
        <fullName evidence="6">Ribosomal RNA small subunit methyltransferase H</fullName>
        <ecNumber evidence="6">2.1.1.199</ecNumber>
    </recommendedName>
    <alternativeName>
        <fullName evidence="6">16S rRNA m(4)C1402 methyltransferase</fullName>
    </alternativeName>
    <alternativeName>
        <fullName evidence="6">rRNA (cytosine-N(4)-)-methyltransferase RsmH</fullName>
    </alternativeName>
</protein>
<dbReference type="EMBL" id="CP061799">
    <property type="protein sequence ID" value="QTA82092.1"/>
    <property type="molecule type" value="Genomic_DNA"/>
</dbReference>
<keyword evidence="5 6" id="KW-0949">S-adenosyl-L-methionine</keyword>
<evidence type="ECO:0000313" key="8">
    <source>
        <dbReference type="EMBL" id="QTA82092.1"/>
    </source>
</evidence>
<proteinExistence type="inferred from homology"/>
<keyword evidence="3 6" id="KW-0489">Methyltransferase</keyword>
<evidence type="ECO:0000313" key="9">
    <source>
        <dbReference type="Proteomes" id="UP000663720"/>
    </source>
</evidence>
<comment type="catalytic activity">
    <reaction evidence="6">
        <text>cytidine(1402) in 16S rRNA + S-adenosyl-L-methionine = N(4)-methylcytidine(1402) in 16S rRNA + S-adenosyl-L-homocysteine + H(+)</text>
        <dbReference type="Rhea" id="RHEA:42928"/>
        <dbReference type="Rhea" id="RHEA-COMP:10286"/>
        <dbReference type="Rhea" id="RHEA-COMP:10287"/>
        <dbReference type="ChEBI" id="CHEBI:15378"/>
        <dbReference type="ChEBI" id="CHEBI:57856"/>
        <dbReference type="ChEBI" id="CHEBI:59789"/>
        <dbReference type="ChEBI" id="CHEBI:74506"/>
        <dbReference type="ChEBI" id="CHEBI:82748"/>
        <dbReference type="EC" id="2.1.1.199"/>
    </reaction>
</comment>
<sequence>MNKPDLLYNHIPVMLKEVIFFLNCRPGKIYVDCTLGGSGHSLSILEKTGSQGLLIGIDQDKDAVAYGWKRLKEFEKNIRLFHANFTDLPEILNSLNIKGVDGIIADLGLSLHHIKHSGRGFSFNNDEPLDMRMNINNDLTAHKLVNTLKENELGNIFWKYGEETRARRIAREIVKSRKKEPVNSSADLAEIVSRVCPKNKKGSRYIHPATKVFMALRIAVNRELENLETFMEQVPGLLNPKARLCILSFHSLEDRIVKHQLKSLAKGCTCPPVFPQCVCHQSPKLKILTRKPVMPGQDEINQNPMSRSTRLRAAEKI</sequence>
<evidence type="ECO:0000256" key="4">
    <source>
        <dbReference type="ARBA" id="ARBA00022679"/>
    </source>
</evidence>
<evidence type="ECO:0000256" key="5">
    <source>
        <dbReference type="ARBA" id="ARBA00022691"/>
    </source>
</evidence>
<feature type="binding site" evidence="6">
    <location>
        <position position="106"/>
    </location>
    <ligand>
        <name>S-adenosyl-L-methionine</name>
        <dbReference type="ChEBI" id="CHEBI:59789"/>
    </ligand>
</feature>
<name>A0A975GI25_9BACT</name>
<dbReference type="InterPro" id="IPR023397">
    <property type="entry name" value="SAM-dep_MeTrfase_MraW_recog"/>
</dbReference>
<evidence type="ECO:0000256" key="6">
    <source>
        <dbReference type="HAMAP-Rule" id="MF_01007"/>
    </source>
</evidence>
<keyword evidence="9" id="KW-1185">Reference proteome</keyword>
<dbReference type="GO" id="GO:0005737">
    <property type="term" value="C:cytoplasm"/>
    <property type="evidence" value="ECO:0007669"/>
    <property type="project" value="UniProtKB-SubCell"/>
</dbReference>
<dbReference type="InterPro" id="IPR029063">
    <property type="entry name" value="SAM-dependent_MTases_sf"/>
</dbReference>
<evidence type="ECO:0000256" key="3">
    <source>
        <dbReference type="ARBA" id="ARBA00022603"/>
    </source>
</evidence>
<dbReference type="GO" id="GO:0070475">
    <property type="term" value="P:rRNA base methylation"/>
    <property type="evidence" value="ECO:0007669"/>
    <property type="project" value="UniProtKB-UniRule"/>
</dbReference>
<evidence type="ECO:0000256" key="2">
    <source>
        <dbReference type="ARBA" id="ARBA00022552"/>
    </source>
</evidence>
<dbReference type="PANTHER" id="PTHR11265:SF0">
    <property type="entry name" value="12S RRNA N4-METHYLCYTIDINE METHYLTRANSFERASE"/>
    <property type="match status" value="1"/>
</dbReference>